<comment type="catalytic activity">
    <reaction evidence="8">
        <text>4 Cu(+) + O2 + 4 H(+) = 4 Cu(2+) + 2 H2O</text>
        <dbReference type="Rhea" id="RHEA:30083"/>
        <dbReference type="ChEBI" id="CHEBI:15377"/>
        <dbReference type="ChEBI" id="CHEBI:15378"/>
        <dbReference type="ChEBI" id="CHEBI:15379"/>
        <dbReference type="ChEBI" id="CHEBI:29036"/>
        <dbReference type="ChEBI" id="CHEBI:49552"/>
        <dbReference type="EC" id="1.16.3.4"/>
    </reaction>
    <physiologicalReaction direction="left-to-right" evidence="8">
        <dbReference type="Rhea" id="RHEA:30084"/>
    </physiologicalReaction>
</comment>
<dbReference type="Pfam" id="PF07732">
    <property type="entry name" value="Cu-oxidase_3"/>
    <property type="match status" value="1"/>
</dbReference>
<evidence type="ECO:0000256" key="6">
    <source>
        <dbReference type="ARBA" id="ARBA00042896"/>
    </source>
</evidence>
<dbReference type="CDD" id="cd13867">
    <property type="entry name" value="CuRO_2_CueO_FtsP"/>
    <property type="match status" value="1"/>
</dbReference>
<name>A0A2R8B3F3_9RHOB</name>
<keyword evidence="13" id="KW-1185">Reference proteome</keyword>
<evidence type="ECO:0000256" key="7">
    <source>
        <dbReference type="ARBA" id="ARBA00043090"/>
    </source>
</evidence>
<dbReference type="InterPro" id="IPR011706">
    <property type="entry name" value="Cu-oxidase_C"/>
</dbReference>
<dbReference type="PROSITE" id="PS51318">
    <property type="entry name" value="TAT"/>
    <property type="match status" value="1"/>
</dbReference>
<reference evidence="12 13" key="1">
    <citation type="submission" date="2018-03" db="EMBL/GenBank/DDBJ databases">
        <authorList>
            <person name="Keele B.F."/>
        </authorList>
    </citation>
    <scope>NUCLEOTIDE SEQUENCE [LARGE SCALE GENOMIC DNA]</scope>
    <source>
        <strain evidence="12 13">CECT 8626</strain>
    </source>
</reference>
<dbReference type="RefSeq" id="WP_108851601.1">
    <property type="nucleotide sequence ID" value="NZ_OMOQ01000001.1"/>
</dbReference>
<keyword evidence="9" id="KW-0732">Signal</keyword>
<evidence type="ECO:0000256" key="2">
    <source>
        <dbReference type="ARBA" id="ARBA00022723"/>
    </source>
</evidence>
<evidence type="ECO:0000256" key="9">
    <source>
        <dbReference type="SAM" id="SignalP"/>
    </source>
</evidence>
<dbReference type="InterPro" id="IPR011707">
    <property type="entry name" value="Cu-oxidase-like_N"/>
</dbReference>
<evidence type="ECO:0000256" key="4">
    <source>
        <dbReference type="ARBA" id="ARBA00038978"/>
    </source>
</evidence>
<dbReference type="PANTHER" id="PTHR48267">
    <property type="entry name" value="CUPREDOXIN SUPERFAMILY PROTEIN"/>
    <property type="match status" value="1"/>
</dbReference>
<dbReference type="GO" id="GO:0005507">
    <property type="term" value="F:copper ion binding"/>
    <property type="evidence" value="ECO:0007669"/>
    <property type="project" value="InterPro"/>
</dbReference>
<dbReference type="Pfam" id="PF07731">
    <property type="entry name" value="Cu-oxidase_2"/>
    <property type="match status" value="1"/>
</dbReference>
<dbReference type="PROSITE" id="PS00080">
    <property type="entry name" value="MULTICOPPER_OXIDASE2"/>
    <property type="match status" value="1"/>
</dbReference>
<feature type="domain" description="Plastocyanin-like" evidence="10">
    <location>
        <begin position="362"/>
        <end position="479"/>
    </location>
</feature>
<evidence type="ECO:0000256" key="3">
    <source>
        <dbReference type="ARBA" id="ARBA00023002"/>
    </source>
</evidence>
<evidence type="ECO:0000256" key="1">
    <source>
        <dbReference type="ARBA" id="ARBA00011245"/>
    </source>
</evidence>
<sequence>MPTFASLSRRAALAGLAALAAPALIGARGARAAVSGRPFVQPPLTGGSIEQGRRVFDLLVANGLHEFHDETATETIGINAPFLGPILSAHAGEKLRMNVGNTLAEPMTLHWHGLHVPAAADGGPHQSIAPGETWSPEFDLMQKAGTFWFHGHQHRKAGPHVWAGMAGVIRVEDDEETAVALPRTHGEDDFTLVLQDRRFDAAGQMPYALNMHDRMAGMQGDVMLVNGQIGPLLETDAPLVRLRVLNGSNGSFYGLHFSDNRTFHQIASDGGLLAAPVAMQGSVLSPGERGEFLVDLSGGEAAQLRAEVFGAEVMMMGTAGTRDVMEFRPRAARRAAALPDTLVELPPPPEATGEERDFSLAMTGMGMMGDFTINNRRFDHDRVDFSVPLGATETWTWTNTTPMLHPMHIHDVQFRILSRNGQPPAAHEAGHKDTVLIRPEESVALRLSFADYSDPVLPYMYHCHILEHEDAGMMGQFTVA</sequence>
<dbReference type="AlphaFoldDB" id="A0A2R8B3F3"/>
<keyword evidence="2" id="KW-0479">Metal-binding</keyword>
<dbReference type="EMBL" id="OMOQ01000001">
    <property type="protein sequence ID" value="SPH17125.1"/>
    <property type="molecule type" value="Genomic_DNA"/>
</dbReference>
<dbReference type="PANTHER" id="PTHR48267:SF1">
    <property type="entry name" value="BILIRUBIN OXIDASE"/>
    <property type="match status" value="1"/>
</dbReference>
<gene>
    <name evidence="12" type="primary">mco</name>
    <name evidence="12" type="ORF">DEA8626_00640</name>
</gene>
<dbReference type="CDD" id="cd13890">
    <property type="entry name" value="CuRO_3_CueO_FtsP"/>
    <property type="match status" value="1"/>
</dbReference>
<dbReference type="OrthoDB" id="9757546at2"/>
<evidence type="ECO:0000313" key="12">
    <source>
        <dbReference type="EMBL" id="SPH17125.1"/>
    </source>
</evidence>
<dbReference type="InterPro" id="IPR045087">
    <property type="entry name" value="Cu-oxidase_fam"/>
</dbReference>
<accession>A0A2R8B3F3</accession>
<dbReference type="Gene3D" id="2.60.40.420">
    <property type="entry name" value="Cupredoxins - blue copper proteins"/>
    <property type="match status" value="3"/>
</dbReference>
<feature type="domain" description="Plastocyanin-like" evidence="11">
    <location>
        <begin position="65"/>
        <end position="175"/>
    </location>
</feature>
<organism evidence="12 13">
    <name type="scientific">Albidovulum aquaemixtae</name>
    <dbReference type="NCBI Taxonomy" id="1542388"/>
    <lineage>
        <taxon>Bacteria</taxon>
        <taxon>Pseudomonadati</taxon>
        <taxon>Pseudomonadota</taxon>
        <taxon>Alphaproteobacteria</taxon>
        <taxon>Rhodobacterales</taxon>
        <taxon>Paracoccaceae</taxon>
        <taxon>Albidovulum</taxon>
    </lineage>
</organism>
<dbReference type="EC" id="1.16.3.4" evidence="4"/>
<evidence type="ECO:0000256" key="5">
    <source>
        <dbReference type="ARBA" id="ARBA00041027"/>
    </source>
</evidence>
<evidence type="ECO:0000259" key="10">
    <source>
        <dbReference type="Pfam" id="PF07731"/>
    </source>
</evidence>
<feature type="chain" id="PRO_5015341158" description="Multicopper oxidase CueO" evidence="9">
    <location>
        <begin position="33"/>
        <end position="480"/>
    </location>
</feature>
<feature type="signal peptide" evidence="9">
    <location>
        <begin position="1"/>
        <end position="32"/>
    </location>
</feature>
<protein>
    <recommendedName>
        <fullName evidence="5">Multicopper oxidase CueO</fullName>
        <ecNumber evidence="4">1.16.3.4</ecNumber>
    </recommendedName>
    <alternativeName>
        <fullName evidence="6">Copper efflux oxidase</fullName>
    </alternativeName>
    <alternativeName>
        <fullName evidence="7">Cuprous oxidase</fullName>
    </alternativeName>
</protein>
<dbReference type="SUPFAM" id="SSF49503">
    <property type="entry name" value="Cupredoxins"/>
    <property type="match status" value="3"/>
</dbReference>
<dbReference type="InterPro" id="IPR002355">
    <property type="entry name" value="Cu_oxidase_Cu_BS"/>
</dbReference>
<dbReference type="InterPro" id="IPR006311">
    <property type="entry name" value="TAT_signal"/>
</dbReference>
<evidence type="ECO:0000256" key="8">
    <source>
        <dbReference type="ARBA" id="ARBA00048092"/>
    </source>
</evidence>
<dbReference type="InterPro" id="IPR008972">
    <property type="entry name" value="Cupredoxin"/>
</dbReference>
<keyword evidence="3 12" id="KW-0560">Oxidoreductase</keyword>
<proteinExistence type="predicted"/>
<dbReference type="GO" id="GO:0016491">
    <property type="term" value="F:oxidoreductase activity"/>
    <property type="evidence" value="ECO:0007669"/>
    <property type="project" value="UniProtKB-KW"/>
</dbReference>
<evidence type="ECO:0000259" key="11">
    <source>
        <dbReference type="Pfam" id="PF07732"/>
    </source>
</evidence>
<evidence type="ECO:0000313" key="13">
    <source>
        <dbReference type="Proteomes" id="UP000244924"/>
    </source>
</evidence>
<dbReference type="Proteomes" id="UP000244924">
    <property type="component" value="Unassembled WGS sequence"/>
</dbReference>
<comment type="subunit">
    <text evidence="1">Monomer.</text>
</comment>